<gene>
    <name evidence="12" type="ORF">SEMRO_1_G000510.1</name>
</gene>
<protein>
    <recommendedName>
        <fullName evidence="10">DNA primase</fullName>
        <ecNumber evidence="10">2.7.7.-</ecNumber>
    </recommendedName>
</protein>
<reference evidence="12" key="1">
    <citation type="submission" date="2020-06" db="EMBL/GenBank/DDBJ databases">
        <authorList>
            <consortium name="Plant Systems Biology data submission"/>
        </authorList>
    </citation>
    <scope>NUCLEOTIDE SEQUENCE</scope>
    <source>
        <strain evidence="12">D6</strain>
    </source>
</reference>
<evidence type="ECO:0000256" key="3">
    <source>
        <dbReference type="ARBA" id="ARBA00022515"/>
    </source>
</evidence>
<evidence type="ECO:0000256" key="8">
    <source>
        <dbReference type="ARBA" id="ARBA00022833"/>
    </source>
</evidence>
<dbReference type="GO" id="GO:0006269">
    <property type="term" value="P:DNA replication, synthesis of primer"/>
    <property type="evidence" value="ECO:0007669"/>
    <property type="project" value="UniProtKB-KW"/>
</dbReference>
<keyword evidence="13" id="KW-1185">Reference proteome</keyword>
<feature type="compositionally biased region" description="Acidic residues" evidence="11">
    <location>
        <begin position="1"/>
        <end position="11"/>
    </location>
</feature>
<evidence type="ECO:0000256" key="4">
    <source>
        <dbReference type="ARBA" id="ARBA00022679"/>
    </source>
</evidence>
<dbReference type="EMBL" id="CAICTM010000001">
    <property type="protein sequence ID" value="CAB9496072.1"/>
    <property type="molecule type" value="Genomic_DNA"/>
</dbReference>
<proteinExistence type="inferred from homology"/>
<dbReference type="InterPro" id="IPR014052">
    <property type="entry name" value="DNA_primase_ssu_euk/arc"/>
</dbReference>
<comment type="similarity">
    <text evidence="1 10">Belongs to the eukaryotic-type primase small subunit family.</text>
</comment>
<dbReference type="InterPro" id="IPR002755">
    <property type="entry name" value="DNA_primase_S"/>
</dbReference>
<evidence type="ECO:0000256" key="6">
    <source>
        <dbReference type="ARBA" id="ARBA00022705"/>
    </source>
</evidence>
<organism evidence="12 13">
    <name type="scientific">Seminavis robusta</name>
    <dbReference type="NCBI Taxonomy" id="568900"/>
    <lineage>
        <taxon>Eukaryota</taxon>
        <taxon>Sar</taxon>
        <taxon>Stramenopiles</taxon>
        <taxon>Ochrophyta</taxon>
        <taxon>Bacillariophyta</taxon>
        <taxon>Bacillariophyceae</taxon>
        <taxon>Bacillariophycidae</taxon>
        <taxon>Naviculales</taxon>
        <taxon>Naviculaceae</taxon>
        <taxon>Seminavis</taxon>
    </lineage>
</organism>
<evidence type="ECO:0000256" key="5">
    <source>
        <dbReference type="ARBA" id="ARBA00022695"/>
    </source>
</evidence>
<keyword evidence="4 10" id="KW-0808">Transferase</keyword>
<dbReference type="NCBIfam" id="TIGR00335">
    <property type="entry name" value="primase_sml"/>
    <property type="match status" value="1"/>
</dbReference>
<dbReference type="AlphaFoldDB" id="A0A9N8D494"/>
<feature type="region of interest" description="Disordered" evidence="11">
    <location>
        <begin position="1"/>
        <end position="27"/>
    </location>
</feature>
<evidence type="ECO:0000256" key="11">
    <source>
        <dbReference type="SAM" id="MobiDB-lite"/>
    </source>
</evidence>
<dbReference type="OrthoDB" id="19606at2759"/>
<evidence type="ECO:0000256" key="10">
    <source>
        <dbReference type="RuleBase" id="RU003514"/>
    </source>
</evidence>
<dbReference type="FunFam" id="3.90.920.10:FF:000003">
    <property type="entry name" value="DNA primase"/>
    <property type="match status" value="1"/>
</dbReference>
<dbReference type="CDD" id="cd04860">
    <property type="entry name" value="AE_Prim_S"/>
    <property type="match status" value="1"/>
</dbReference>
<accession>A0A9N8D494</accession>
<keyword evidence="7" id="KW-0479">Metal-binding</keyword>
<dbReference type="Gene3D" id="3.90.920.10">
    <property type="entry name" value="DNA primase, PRIM domain"/>
    <property type="match status" value="1"/>
</dbReference>
<evidence type="ECO:0000313" key="13">
    <source>
        <dbReference type="Proteomes" id="UP001153069"/>
    </source>
</evidence>
<dbReference type="GO" id="GO:0003899">
    <property type="term" value="F:DNA-directed RNA polymerase activity"/>
    <property type="evidence" value="ECO:0007669"/>
    <property type="project" value="InterPro"/>
</dbReference>
<dbReference type="GO" id="GO:0005658">
    <property type="term" value="C:alpha DNA polymerase:primase complex"/>
    <property type="evidence" value="ECO:0007669"/>
    <property type="project" value="UniProtKB-ARBA"/>
</dbReference>
<keyword evidence="9" id="KW-0804">Transcription</keyword>
<dbReference type="PANTHER" id="PTHR10536">
    <property type="entry name" value="DNA PRIMASE SMALL SUBUNIT"/>
    <property type="match status" value="1"/>
</dbReference>
<keyword evidence="5" id="KW-0548">Nucleotidyltransferase</keyword>
<sequence length="506" mass="57828">MPEESTQEQDPDNGTTAVAATSPTSAVTNVYAKDNSNKEITNEDFDMDEDEPMQTETEAAKKSTAVVFSPELLKMYYARLFPFDLLHSWLAYSPNNNNSQSWLFSRREFSMTIEPSPGEEIYIRYQSFSTSQELTTAILKRRPTKIDLGAIFSQAPKDHKTLQKGQLQPVQRELVFDIDLTDYDDIRHCGCTGAQICNKCWVFMTMAVEVLDGGLKKDFGFDHVSWFYSGRRGIHAWICDETARTLTNEARNAVATYFEVKLASDNNKDVELHLPLHPSLQRAFDILEPWFISDILPASGHGLLASPERWKKDLLDTIPEAGKSIASLLEKKWANDTTTPAEKWEQLKKHVRVLIGQGGGAKTKTAKTMSTKDKLRLEHWPIEVVFRHTYPRLDINVSKTMNHLLKSPFCVHPKTGRVCVPIQPEEIRQFDPFAVPTLGRLMEELDDYEKTAAMEERPKPKHEWQKTSLKGYFEPFQKAFLEPLHKEIRKHDKNQAEQAAAMRGDF</sequence>
<keyword evidence="3 10" id="KW-0639">Primosome</keyword>
<name>A0A9N8D494_9STRA</name>
<dbReference type="GO" id="GO:0046872">
    <property type="term" value="F:metal ion binding"/>
    <property type="evidence" value="ECO:0007669"/>
    <property type="project" value="UniProtKB-KW"/>
</dbReference>
<feature type="compositionally biased region" description="Low complexity" evidence="11">
    <location>
        <begin position="15"/>
        <end position="27"/>
    </location>
</feature>
<evidence type="ECO:0000256" key="7">
    <source>
        <dbReference type="ARBA" id="ARBA00022723"/>
    </source>
</evidence>
<evidence type="ECO:0000256" key="2">
    <source>
        <dbReference type="ARBA" id="ARBA00022478"/>
    </source>
</evidence>
<keyword evidence="6 10" id="KW-0235">DNA replication</keyword>
<dbReference type="Proteomes" id="UP001153069">
    <property type="component" value="Unassembled WGS sequence"/>
</dbReference>
<keyword evidence="8" id="KW-0862">Zinc</keyword>
<keyword evidence="2 10" id="KW-0240">DNA-directed RNA polymerase</keyword>
<dbReference type="Pfam" id="PF01896">
    <property type="entry name" value="DNA_primase_S"/>
    <property type="match status" value="1"/>
</dbReference>
<evidence type="ECO:0000256" key="9">
    <source>
        <dbReference type="ARBA" id="ARBA00023163"/>
    </source>
</evidence>
<evidence type="ECO:0000256" key="1">
    <source>
        <dbReference type="ARBA" id="ARBA00009762"/>
    </source>
</evidence>
<evidence type="ECO:0000313" key="12">
    <source>
        <dbReference type="EMBL" id="CAB9496072.1"/>
    </source>
</evidence>
<dbReference type="EC" id="2.7.7.-" evidence="10"/>
<comment type="caution">
    <text evidence="12">The sequence shown here is derived from an EMBL/GenBank/DDBJ whole genome shotgun (WGS) entry which is preliminary data.</text>
</comment>
<dbReference type="SUPFAM" id="SSF56747">
    <property type="entry name" value="Prim-pol domain"/>
    <property type="match status" value="1"/>
</dbReference>